<name>A0ABD3GB68_9MARC</name>
<evidence type="ECO:0000313" key="1">
    <source>
        <dbReference type="EMBL" id="KAL3676423.1"/>
    </source>
</evidence>
<gene>
    <name evidence="1" type="ORF">R1sor_026371</name>
</gene>
<keyword evidence="2" id="KW-1185">Reference proteome</keyword>
<evidence type="ECO:0000313" key="2">
    <source>
        <dbReference type="Proteomes" id="UP001633002"/>
    </source>
</evidence>
<proteinExistence type="predicted"/>
<organism evidence="1 2">
    <name type="scientific">Riccia sorocarpa</name>
    <dbReference type="NCBI Taxonomy" id="122646"/>
    <lineage>
        <taxon>Eukaryota</taxon>
        <taxon>Viridiplantae</taxon>
        <taxon>Streptophyta</taxon>
        <taxon>Embryophyta</taxon>
        <taxon>Marchantiophyta</taxon>
        <taxon>Marchantiopsida</taxon>
        <taxon>Marchantiidae</taxon>
        <taxon>Marchantiales</taxon>
        <taxon>Ricciaceae</taxon>
        <taxon>Riccia</taxon>
    </lineage>
</organism>
<dbReference type="Proteomes" id="UP001633002">
    <property type="component" value="Unassembled WGS sequence"/>
</dbReference>
<dbReference type="EMBL" id="JBJQOH010000008">
    <property type="protein sequence ID" value="KAL3676423.1"/>
    <property type="molecule type" value="Genomic_DNA"/>
</dbReference>
<comment type="caution">
    <text evidence="1">The sequence shown here is derived from an EMBL/GenBank/DDBJ whole genome shotgun (WGS) entry which is preliminary data.</text>
</comment>
<accession>A0ABD3GB68</accession>
<dbReference type="AlphaFoldDB" id="A0ABD3GB68"/>
<protein>
    <submittedName>
        <fullName evidence="1">Uncharacterized protein</fullName>
    </submittedName>
</protein>
<sequence length="204" mass="23819">MATWLFFDDHERSTSRAAGEPLLKIFDKKLEKHNTNLAYIILFTAVLRTNWAERNSIQFENKTKYQGLNQITAEVTDEIMALRDKTDITDKEEQMFTEAMRYSPHWEHQTTRWLGEETSRQQLPLVQSPDTLQPPKSNSYIQPHTTNRETEFFGQTRPARRKEASSEVLATPCLVMRAPSLVEGISFDDVQVDSEIERIRELWV</sequence>
<reference evidence="1 2" key="1">
    <citation type="submission" date="2024-09" db="EMBL/GenBank/DDBJ databases">
        <title>Chromosome-scale assembly of Riccia sorocarpa.</title>
        <authorList>
            <person name="Paukszto L."/>
        </authorList>
    </citation>
    <scope>NUCLEOTIDE SEQUENCE [LARGE SCALE GENOMIC DNA]</scope>
    <source>
        <strain evidence="1">LP-2024</strain>
        <tissue evidence="1">Aerial parts of the thallus</tissue>
    </source>
</reference>